<dbReference type="RefSeq" id="WP_265990265.1">
    <property type="nucleotide sequence ID" value="NZ_CP110973.1"/>
</dbReference>
<dbReference type="PANTHER" id="PTHR12110:SF52">
    <property type="entry name" value="XYLOSE ISOMERASE"/>
    <property type="match status" value="1"/>
</dbReference>
<dbReference type="InterPro" id="IPR050312">
    <property type="entry name" value="IolE/XylAMocC-like"/>
</dbReference>
<dbReference type="Proteomes" id="UP001597116">
    <property type="component" value="Unassembled WGS sequence"/>
</dbReference>
<comment type="caution">
    <text evidence="2">The sequence shown here is derived from an EMBL/GenBank/DDBJ whole genome shotgun (WGS) entry which is preliminary data.</text>
</comment>
<protein>
    <submittedName>
        <fullName evidence="2">Sugar phosphate isomerase/epimerase family protein</fullName>
    </submittedName>
</protein>
<dbReference type="Gene3D" id="3.20.20.150">
    <property type="entry name" value="Divalent-metal-dependent TIM barrel enzymes"/>
    <property type="match status" value="1"/>
</dbReference>
<keyword evidence="3" id="KW-1185">Reference proteome</keyword>
<dbReference type="InterPro" id="IPR036237">
    <property type="entry name" value="Xyl_isomerase-like_sf"/>
</dbReference>
<organism evidence="2 3">
    <name type="scientific">Larkinella insperata</name>
    <dbReference type="NCBI Taxonomy" id="332158"/>
    <lineage>
        <taxon>Bacteria</taxon>
        <taxon>Pseudomonadati</taxon>
        <taxon>Bacteroidota</taxon>
        <taxon>Cytophagia</taxon>
        <taxon>Cytophagales</taxon>
        <taxon>Spirosomataceae</taxon>
        <taxon>Larkinella</taxon>
    </lineage>
</organism>
<dbReference type="InterPro" id="IPR013022">
    <property type="entry name" value="Xyl_isomerase-like_TIM-brl"/>
</dbReference>
<name>A0ABW3QBD7_9BACT</name>
<sequence length="292" mass="32459">MNPASQPEPSAGEPAFRESPFRDFSKLCVHTITTKPWSVEEAAEHFALSGIGGITVWRDALANRNIHQTGQLLRDHNLTVVSLCRGGFFPHLEAGGRQAAIDENRRAIDEAAELGAPHVVLVCGAAPGQPLTESRQQIRDGIAALLPHAEASGVKLAIEPLHPMYADNRSAINTLGQANDMAEDLNSPWVGVAVDVYHLWWDPNLEQEIRRCGKNGHLFAFHICDWKTPTVDLLNDRGLMGEGCINIRQIRSWVEATGFSGFNEVEIFSNRYWAEDQKEFLEKIKNGYLYHS</sequence>
<evidence type="ECO:0000313" key="3">
    <source>
        <dbReference type="Proteomes" id="UP001597116"/>
    </source>
</evidence>
<dbReference type="SUPFAM" id="SSF51658">
    <property type="entry name" value="Xylose isomerase-like"/>
    <property type="match status" value="1"/>
</dbReference>
<dbReference type="GO" id="GO:0016853">
    <property type="term" value="F:isomerase activity"/>
    <property type="evidence" value="ECO:0007669"/>
    <property type="project" value="UniProtKB-KW"/>
</dbReference>
<evidence type="ECO:0000259" key="1">
    <source>
        <dbReference type="Pfam" id="PF01261"/>
    </source>
</evidence>
<reference evidence="3" key="1">
    <citation type="journal article" date="2019" name="Int. J. Syst. Evol. Microbiol.">
        <title>The Global Catalogue of Microorganisms (GCM) 10K type strain sequencing project: providing services to taxonomists for standard genome sequencing and annotation.</title>
        <authorList>
            <consortium name="The Broad Institute Genomics Platform"/>
            <consortium name="The Broad Institute Genome Sequencing Center for Infectious Disease"/>
            <person name="Wu L."/>
            <person name="Ma J."/>
        </authorList>
    </citation>
    <scope>NUCLEOTIDE SEQUENCE [LARGE SCALE GENOMIC DNA]</scope>
    <source>
        <strain evidence="3">CCUG 55608</strain>
    </source>
</reference>
<keyword evidence="2" id="KW-0413">Isomerase</keyword>
<proteinExistence type="predicted"/>
<dbReference type="EMBL" id="JBHTLP010000001">
    <property type="protein sequence ID" value="MFD1139573.1"/>
    <property type="molecule type" value="Genomic_DNA"/>
</dbReference>
<dbReference type="PANTHER" id="PTHR12110">
    <property type="entry name" value="HYDROXYPYRUVATE ISOMERASE"/>
    <property type="match status" value="1"/>
</dbReference>
<dbReference type="Pfam" id="PF01261">
    <property type="entry name" value="AP_endonuc_2"/>
    <property type="match status" value="1"/>
</dbReference>
<feature type="domain" description="Xylose isomerase-like TIM barrel" evidence="1">
    <location>
        <begin position="57"/>
        <end position="283"/>
    </location>
</feature>
<gene>
    <name evidence="2" type="ORF">ACFQ4C_00550</name>
</gene>
<evidence type="ECO:0000313" key="2">
    <source>
        <dbReference type="EMBL" id="MFD1139573.1"/>
    </source>
</evidence>
<accession>A0ABW3QBD7</accession>